<proteinExistence type="predicted"/>
<keyword evidence="1" id="KW-0378">Hydrolase</keyword>
<dbReference type="EMBL" id="JQCL01000008">
    <property type="protein sequence ID" value="KRO14694.1"/>
    <property type="molecule type" value="Genomic_DNA"/>
</dbReference>
<evidence type="ECO:0000313" key="2">
    <source>
        <dbReference type="Proteomes" id="UP000051783"/>
    </source>
</evidence>
<dbReference type="PATRIC" id="fig|942150.3.peg.889"/>
<dbReference type="InterPro" id="IPR029058">
    <property type="entry name" value="AB_hydrolase_fold"/>
</dbReference>
<reference evidence="1 2" key="1">
    <citation type="journal article" date="2015" name="Genome Announc.">
        <title>Expanding the biotechnology potential of lactobacilli through comparative genomics of 213 strains and associated genera.</title>
        <authorList>
            <person name="Sun Z."/>
            <person name="Harris H.M."/>
            <person name="McCann A."/>
            <person name="Guo C."/>
            <person name="Argimon S."/>
            <person name="Zhang W."/>
            <person name="Yang X."/>
            <person name="Jeffery I.B."/>
            <person name="Cooney J.C."/>
            <person name="Kagawa T.F."/>
            <person name="Liu W."/>
            <person name="Song Y."/>
            <person name="Salvetti E."/>
            <person name="Wrobel A."/>
            <person name="Rasinkangas P."/>
            <person name="Parkhill J."/>
            <person name="Rea M.C."/>
            <person name="O'Sullivan O."/>
            <person name="Ritari J."/>
            <person name="Douillard F.P."/>
            <person name="Paul Ross R."/>
            <person name="Yang R."/>
            <person name="Briner A.E."/>
            <person name="Felis G.E."/>
            <person name="de Vos W.M."/>
            <person name="Barrangou R."/>
            <person name="Klaenhammer T.R."/>
            <person name="Caufield P.W."/>
            <person name="Cui Y."/>
            <person name="Zhang H."/>
            <person name="O'Toole P.W."/>
        </authorList>
    </citation>
    <scope>NUCLEOTIDE SEQUENCE [LARGE SCALE GENOMIC DNA]</scope>
    <source>
        <strain evidence="1 2">LMG 26013</strain>
    </source>
</reference>
<name>A0A0R2MLV8_9LACO</name>
<sequence length="297" mass="33436">MYNETDIKKSKWGNVMKRRFEWLGIIIGMVLLLSGCQARGTTKNKVSHVNGAYVPTLFFHGYGSSINAETHMANAAVRAGVTRTVVQAVVADDGRVQLKGTFKPGNVHPIVEVGFTNNQNTNYRQSGQWVKNVITALQRRYHIKAINVVGHSMGNMAIAYYLLQYGQDKDLPPVKKQVDIAGHFNGILGMDDKPNQVKFKENGQPTKMNRSYRQLLKLRQRYPKGQIDVLNIYGDKNDGTHSDGRVSNASSQSLRYLVAARAKSYREKRILGANAQHSKLHENTQVDQALIKFIWHK</sequence>
<evidence type="ECO:0000313" key="1">
    <source>
        <dbReference type="EMBL" id="KRO14694.1"/>
    </source>
</evidence>
<accession>A0A0R2MLV8</accession>
<comment type="caution">
    <text evidence="1">The sequence shown here is derived from an EMBL/GenBank/DDBJ whole genome shotgun (WGS) entry which is preliminary data.</text>
</comment>
<dbReference type="STRING" id="942150.IV64_GL000867"/>
<organism evidence="1 2">
    <name type="scientific">Lactiplantibacillus xiangfangensis</name>
    <dbReference type="NCBI Taxonomy" id="942150"/>
    <lineage>
        <taxon>Bacteria</taxon>
        <taxon>Bacillati</taxon>
        <taxon>Bacillota</taxon>
        <taxon>Bacilli</taxon>
        <taxon>Lactobacillales</taxon>
        <taxon>Lactobacillaceae</taxon>
        <taxon>Lactiplantibacillus</taxon>
    </lineage>
</organism>
<dbReference type="InterPro" id="IPR010315">
    <property type="entry name" value="DUF915_hydro-like"/>
</dbReference>
<gene>
    <name evidence="1" type="ORF">IV64_GL000867</name>
</gene>
<dbReference type="AlphaFoldDB" id="A0A0R2MLV8"/>
<dbReference type="Gene3D" id="3.40.50.1820">
    <property type="entry name" value="alpha/beta hydrolase"/>
    <property type="match status" value="1"/>
</dbReference>
<keyword evidence="2" id="KW-1185">Reference proteome</keyword>
<dbReference type="SUPFAM" id="SSF53474">
    <property type="entry name" value="alpha/beta-Hydrolases"/>
    <property type="match status" value="1"/>
</dbReference>
<protein>
    <submittedName>
        <fullName evidence="1">Cell surface hydrolase</fullName>
    </submittedName>
</protein>
<dbReference type="Proteomes" id="UP000051783">
    <property type="component" value="Unassembled WGS sequence"/>
</dbReference>
<dbReference type="Pfam" id="PF06028">
    <property type="entry name" value="DUF915"/>
    <property type="match status" value="1"/>
</dbReference>
<dbReference type="GO" id="GO:0016787">
    <property type="term" value="F:hydrolase activity"/>
    <property type="evidence" value="ECO:0007669"/>
    <property type="project" value="UniProtKB-KW"/>
</dbReference>